<gene>
    <name evidence="2" type="ORF">KGM_215046</name>
</gene>
<keyword evidence="2" id="KW-0695">RNA-directed DNA polymerase</keyword>
<evidence type="ECO:0000313" key="3">
    <source>
        <dbReference type="Proteomes" id="UP000007151"/>
    </source>
</evidence>
<dbReference type="GO" id="GO:0003964">
    <property type="term" value="F:RNA-directed DNA polymerase activity"/>
    <property type="evidence" value="ECO:0007669"/>
    <property type="project" value="UniProtKB-KW"/>
</dbReference>
<dbReference type="InterPro" id="IPR000477">
    <property type="entry name" value="RT_dom"/>
</dbReference>
<dbReference type="Proteomes" id="UP000007151">
    <property type="component" value="Unassembled WGS sequence"/>
</dbReference>
<dbReference type="EMBL" id="AGBW02008623">
    <property type="protein sequence ID" value="OWR52898.1"/>
    <property type="molecule type" value="Genomic_DNA"/>
</dbReference>
<protein>
    <submittedName>
        <fullName evidence="2">RNA-directed DNA polymerase</fullName>
    </submittedName>
</protein>
<dbReference type="Pfam" id="PF00078">
    <property type="entry name" value="RVT_1"/>
    <property type="match status" value="1"/>
</dbReference>
<organism evidence="2 3">
    <name type="scientific">Danaus plexippus plexippus</name>
    <dbReference type="NCBI Taxonomy" id="278856"/>
    <lineage>
        <taxon>Eukaryota</taxon>
        <taxon>Metazoa</taxon>
        <taxon>Ecdysozoa</taxon>
        <taxon>Arthropoda</taxon>
        <taxon>Hexapoda</taxon>
        <taxon>Insecta</taxon>
        <taxon>Pterygota</taxon>
        <taxon>Neoptera</taxon>
        <taxon>Endopterygota</taxon>
        <taxon>Lepidoptera</taxon>
        <taxon>Glossata</taxon>
        <taxon>Ditrysia</taxon>
        <taxon>Papilionoidea</taxon>
        <taxon>Nymphalidae</taxon>
        <taxon>Danainae</taxon>
        <taxon>Danaini</taxon>
        <taxon>Danaina</taxon>
        <taxon>Danaus</taxon>
        <taxon>Danaus</taxon>
    </lineage>
</organism>
<sequence>MESEVRLYLFGLRQGNGTTDTIFSAKTSRCKEHMCSHNNLYMVFIDIQKAYDRVLHETLWWILKAKEMLGKYQQLIRMQYSHAGIEVRSVSSKIDNFDVAVNLRQWSASSNYLFLLTMDELRSEFKRRYLGLYGLSTILYFSEKRRLRYQRMWG</sequence>
<keyword evidence="2" id="KW-0808">Transferase</keyword>
<dbReference type="KEGG" id="dpl:KGM_215046"/>
<dbReference type="PANTHER" id="PTHR47027:SF20">
    <property type="entry name" value="REVERSE TRANSCRIPTASE-LIKE PROTEIN WITH RNA-DIRECTED DNA POLYMERASE DOMAIN"/>
    <property type="match status" value="1"/>
</dbReference>
<evidence type="ECO:0000259" key="1">
    <source>
        <dbReference type="Pfam" id="PF00078"/>
    </source>
</evidence>
<feature type="domain" description="Reverse transcriptase" evidence="1">
    <location>
        <begin position="9"/>
        <end position="140"/>
    </location>
</feature>
<name>A0A212FGN6_DANPL</name>
<comment type="caution">
    <text evidence="2">The sequence shown here is derived from an EMBL/GenBank/DDBJ whole genome shotgun (WGS) entry which is preliminary data.</text>
</comment>
<dbReference type="AlphaFoldDB" id="A0A212FGN6"/>
<keyword evidence="3" id="KW-1185">Reference proteome</keyword>
<dbReference type="STRING" id="278856.A0A212FGN6"/>
<proteinExistence type="predicted"/>
<accession>A0A212FGN6</accession>
<keyword evidence="2" id="KW-0548">Nucleotidyltransferase</keyword>
<dbReference type="PANTHER" id="PTHR47027">
    <property type="entry name" value="REVERSE TRANSCRIPTASE DOMAIN-CONTAINING PROTEIN"/>
    <property type="match status" value="1"/>
</dbReference>
<dbReference type="OrthoDB" id="425681at2759"/>
<evidence type="ECO:0000313" key="2">
    <source>
        <dbReference type="EMBL" id="OWR52898.1"/>
    </source>
</evidence>
<reference evidence="2 3" key="1">
    <citation type="journal article" date="2011" name="Cell">
        <title>The monarch butterfly genome yields insights into long-distance migration.</title>
        <authorList>
            <person name="Zhan S."/>
            <person name="Merlin C."/>
            <person name="Boore J.L."/>
            <person name="Reppert S.M."/>
        </authorList>
    </citation>
    <scope>NUCLEOTIDE SEQUENCE [LARGE SCALE GENOMIC DNA]</scope>
    <source>
        <strain evidence="2">F-2</strain>
    </source>
</reference>